<sequence length="395" mass="44724">MGFPHVDFGSLVQALYGIKKGIARGLWPESSPSASKGKKPVIGQRSRKVSAVRPRPPRYYQTVEQTFRIYYPLSPHVQYRPPIPSRSMSPTYLHPTPHTVYATRTTQRPPIHYPKPKAPPAQRQMRQFSQLGMPLSRAFQKLVEGGLLNALAPRPPPQPMPPRFRMDLHCAYHQGLGHDTDRCSALRHFIQDLLDQVLVNLGWDDGLLETIVPNDGYEIIEVTSNFSIPTPFNLILDRASLQLIPSTPSDVGHGDTFAPFILWLEDVDVQVMTRSGRIAQVVPPITRPFGGMDSRNEFRRENDKILRQMQSTQARISILSLLATSSTHRDALILVLSQIRVETSTTLERLIHMMTTDRATYIVFSMKDLPLEGSNHMIRAHLVYQLIHVQLVLVD</sequence>
<evidence type="ECO:0000313" key="3">
    <source>
        <dbReference type="Proteomes" id="UP000288805"/>
    </source>
</evidence>
<feature type="region of interest" description="Disordered" evidence="1">
    <location>
        <begin position="27"/>
        <end position="54"/>
    </location>
</feature>
<dbReference type="EMBL" id="QGNW01000198">
    <property type="protein sequence ID" value="RVW86055.1"/>
    <property type="molecule type" value="Genomic_DNA"/>
</dbReference>
<dbReference type="PANTHER" id="PTHR32108">
    <property type="entry name" value="DNA-DIRECTED RNA POLYMERASE SUBUNIT ALPHA"/>
    <property type="match status" value="1"/>
</dbReference>
<dbReference type="Proteomes" id="UP000288805">
    <property type="component" value="Unassembled WGS sequence"/>
</dbReference>
<proteinExistence type="predicted"/>
<reference evidence="2 3" key="1">
    <citation type="journal article" date="2018" name="PLoS Genet.">
        <title>Population sequencing reveals clonal diversity and ancestral inbreeding in the grapevine cultivar Chardonnay.</title>
        <authorList>
            <person name="Roach M.J."/>
            <person name="Johnson D.L."/>
            <person name="Bohlmann J."/>
            <person name="van Vuuren H.J."/>
            <person name="Jones S.J."/>
            <person name="Pretorius I.S."/>
            <person name="Schmidt S.A."/>
            <person name="Borneman A.R."/>
        </authorList>
    </citation>
    <scope>NUCLEOTIDE SEQUENCE [LARGE SCALE GENOMIC DNA]</scope>
    <source>
        <strain evidence="3">cv. Chardonnay</strain>
        <tissue evidence="2">Leaf</tissue>
    </source>
</reference>
<gene>
    <name evidence="2" type="ORF">CK203_041456</name>
</gene>
<comment type="caution">
    <text evidence="2">The sequence shown here is derived from an EMBL/GenBank/DDBJ whole genome shotgun (WGS) entry which is preliminary data.</text>
</comment>
<accession>A0A438HNI0</accession>
<organism evidence="2 3">
    <name type="scientific">Vitis vinifera</name>
    <name type="common">Grape</name>
    <dbReference type="NCBI Taxonomy" id="29760"/>
    <lineage>
        <taxon>Eukaryota</taxon>
        <taxon>Viridiplantae</taxon>
        <taxon>Streptophyta</taxon>
        <taxon>Embryophyta</taxon>
        <taxon>Tracheophyta</taxon>
        <taxon>Spermatophyta</taxon>
        <taxon>Magnoliopsida</taxon>
        <taxon>eudicotyledons</taxon>
        <taxon>Gunneridae</taxon>
        <taxon>Pentapetalae</taxon>
        <taxon>rosids</taxon>
        <taxon>Vitales</taxon>
        <taxon>Vitaceae</taxon>
        <taxon>Viteae</taxon>
        <taxon>Vitis</taxon>
    </lineage>
</organism>
<dbReference type="PANTHER" id="PTHR32108:SF9">
    <property type="entry name" value="REVERSE TRANSCRIPTASE RNASE H-LIKE DOMAIN-CONTAINING PROTEIN"/>
    <property type="match status" value="1"/>
</dbReference>
<evidence type="ECO:0000313" key="2">
    <source>
        <dbReference type="EMBL" id="RVW86055.1"/>
    </source>
</evidence>
<name>A0A438HNI0_VITVI</name>
<dbReference type="AlphaFoldDB" id="A0A438HNI0"/>
<evidence type="ECO:0000256" key="1">
    <source>
        <dbReference type="SAM" id="MobiDB-lite"/>
    </source>
</evidence>
<protein>
    <submittedName>
        <fullName evidence="2">Uncharacterized protein</fullName>
    </submittedName>
</protein>